<evidence type="ECO:0000313" key="1">
    <source>
        <dbReference type="EMBL" id="KAK9936007.1"/>
    </source>
</evidence>
<accession>A0AAW1XHK3</accession>
<protein>
    <submittedName>
        <fullName evidence="1">Uncharacterized protein</fullName>
    </submittedName>
</protein>
<organism evidence="1 2">
    <name type="scientific">Rubus argutus</name>
    <name type="common">Southern blackberry</name>
    <dbReference type="NCBI Taxonomy" id="59490"/>
    <lineage>
        <taxon>Eukaryota</taxon>
        <taxon>Viridiplantae</taxon>
        <taxon>Streptophyta</taxon>
        <taxon>Embryophyta</taxon>
        <taxon>Tracheophyta</taxon>
        <taxon>Spermatophyta</taxon>
        <taxon>Magnoliopsida</taxon>
        <taxon>eudicotyledons</taxon>
        <taxon>Gunneridae</taxon>
        <taxon>Pentapetalae</taxon>
        <taxon>rosids</taxon>
        <taxon>fabids</taxon>
        <taxon>Rosales</taxon>
        <taxon>Rosaceae</taxon>
        <taxon>Rosoideae</taxon>
        <taxon>Rosoideae incertae sedis</taxon>
        <taxon>Rubus</taxon>
    </lineage>
</organism>
<sequence>MAVSLGTTAEEEHGCAERGSVIWRRRCDCSHGNGIHGCGAAKSTGSWCGCKEKPAGVEREVQAWAGSIRAEELQLGAAGVQSRRRL</sequence>
<comment type="caution">
    <text evidence="1">The sequence shown here is derived from an EMBL/GenBank/DDBJ whole genome shotgun (WGS) entry which is preliminary data.</text>
</comment>
<gene>
    <name evidence="1" type="ORF">M0R45_012874</name>
</gene>
<dbReference type="Proteomes" id="UP001457282">
    <property type="component" value="Unassembled WGS sequence"/>
</dbReference>
<name>A0AAW1XHK3_RUBAR</name>
<dbReference type="EMBL" id="JBEDUW010000003">
    <property type="protein sequence ID" value="KAK9936007.1"/>
    <property type="molecule type" value="Genomic_DNA"/>
</dbReference>
<reference evidence="1 2" key="1">
    <citation type="journal article" date="2023" name="G3 (Bethesda)">
        <title>A chromosome-length genome assembly and annotation of blackberry (Rubus argutus, cv. 'Hillquist').</title>
        <authorList>
            <person name="Bruna T."/>
            <person name="Aryal R."/>
            <person name="Dudchenko O."/>
            <person name="Sargent D.J."/>
            <person name="Mead D."/>
            <person name="Buti M."/>
            <person name="Cavallini A."/>
            <person name="Hytonen T."/>
            <person name="Andres J."/>
            <person name="Pham M."/>
            <person name="Weisz D."/>
            <person name="Mascagni F."/>
            <person name="Usai G."/>
            <person name="Natali L."/>
            <person name="Bassil N."/>
            <person name="Fernandez G.E."/>
            <person name="Lomsadze A."/>
            <person name="Armour M."/>
            <person name="Olukolu B."/>
            <person name="Poorten T."/>
            <person name="Britton C."/>
            <person name="Davik J."/>
            <person name="Ashrafi H."/>
            <person name="Aiden E.L."/>
            <person name="Borodovsky M."/>
            <person name="Worthington M."/>
        </authorList>
    </citation>
    <scope>NUCLEOTIDE SEQUENCE [LARGE SCALE GENOMIC DNA]</scope>
    <source>
        <strain evidence="1">PI 553951</strain>
    </source>
</reference>
<keyword evidence="2" id="KW-1185">Reference proteome</keyword>
<dbReference type="AlphaFoldDB" id="A0AAW1XHK3"/>
<proteinExistence type="predicted"/>
<evidence type="ECO:0000313" key="2">
    <source>
        <dbReference type="Proteomes" id="UP001457282"/>
    </source>
</evidence>